<dbReference type="NCBIfam" id="NF040570">
    <property type="entry name" value="guided_TnpB"/>
    <property type="match status" value="1"/>
</dbReference>
<dbReference type="InterPro" id="IPR010095">
    <property type="entry name" value="Cas12f1-like_TNB"/>
</dbReference>
<evidence type="ECO:0000256" key="1">
    <source>
        <dbReference type="ARBA" id="ARBA00023125"/>
    </source>
</evidence>
<keyword evidence="1" id="KW-0238">DNA-binding</keyword>
<evidence type="ECO:0000259" key="2">
    <source>
        <dbReference type="Pfam" id="PF07282"/>
    </source>
</evidence>
<dbReference type="InterPro" id="IPR051399">
    <property type="entry name" value="RNA-guided_DNA_endo/Transpos"/>
</dbReference>
<organism evidence="3 4">
    <name type="scientific">Paenibacillus alvei</name>
    <name type="common">Bacillus alvei</name>
    <dbReference type="NCBI Taxonomy" id="44250"/>
    <lineage>
        <taxon>Bacteria</taxon>
        <taxon>Bacillati</taxon>
        <taxon>Bacillota</taxon>
        <taxon>Bacilli</taxon>
        <taxon>Bacillales</taxon>
        <taxon>Paenibacillaceae</taxon>
        <taxon>Paenibacillus</taxon>
    </lineage>
</organism>
<dbReference type="RefSeq" id="WP_268600448.1">
    <property type="nucleotide sequence ID" value="NZ_JAMDNP010000049.1"/>
</dbReference>
<comment type="caution">
    <text evidence="3">The sequence shown here is derived from an EMBL/GenBank/DDBJ whole genome shotgun (WGS) entry which is preliminary data.</text>
</comment>
<proteinExistence type="predicted"/>
<feature type="domain" description="Cas12f1-like TNB" evidence="2">
    <location>
        <begin position="282"/>
        <end position="345"/>
    </location>
</feature>
<dbReference type="PANTHER" id="PTHR30405:SF11">
    <property type="entry name" value="RNA-GUIDED DNA ENDONUCLEASE RV2885C-RELATED"/>
    <property type="match status" value="1"/>
</dbReference>
<dbReference type="Pfam" id="PF07282">
    <property type="entry name" value="Cas12f1-like_TNB"/>
    <property type="match status" value="1"/>
</dbReference>
<evidence type="ECO:0000313" key="3">
    <source>
        <dbReference type="EMBL" id="MCY9763151.1"/>
    </source>
</evidence>
<dbReference type="PANTHER" id="PTHR30405">
    <property type="entry name" value="TRANSPOSASE"/>
    <property type="match status" value="1"/>
</dbReference>
<accession>A0ABT4H2E5</accession>
<evidence type="ECO:0000313" key="4">
    <source>
        <dbReference type="Proteomes" id="UP001527181"/>
    </source>
</evidence>
<dbReference type="NCBIfam" id="TIGR01766">
    <property type="entry name" value="IS200/IS605 family accessory protein TnpB-like domain"/>
    <property type="match status" value="1"/>
</dbReference>
<sequence>MTQAMTLKIKLNPTRKDIQLLKSSSLNYIQTINFLVSEMVTEQKATKKTSKDVIAPLNSAVKNQAIRDAKSVFQRAKKTKFSIVPILKKPVIIWNNQNFTVTPNSICMPFVVDGRSKKMSISALVQQRDLDYLTQAVKVGTLRVTCKGAKWIAQIAIEVPTQFSSSTKIMGVDLGIKVPAVCVTDENEVKFCGNGRQNKYVRRYQNSRRRELGKAKKINAIRKSQDKEQRYMKDQDHKISRAIVDFVIDKKVGIIRLEQLVNIRKQTRKSRKNNHSLSNWSFYRLGQYIEYKANLVGIQVEYVNPSYTSQRCPDCGHLNHANDRDYHCISCGSNYHRDLVGAKNIIFAPVLDGNSQSA</sequence>
<protein>
    <submittedName>
        <fullName evidence="3">Transposase</fullName>
    </submittedName>
</protein>
<reference evidence="3 4" key="1">
    <citation type="submission" date="2022-05" db="EMBL/GenBank/DDBJ databases">
        <title>Genome Sequencing of Bee-Associated Microbes.</title>
        <authorList>
            <person name="Dunlap C."/>
        </authorList>
    </citation>
    <scope>NUCLEOTIDE SEQUENCE [LARGE SCALE GENOMIC DNA]</scope>
    <source>
        <strain evidence="3 4">NRRL B-04010</strain>
    </source>
</reference>
<dbReference type="Proteomes" id="UP001527181">
    <property type="component" value="Unassembled WGS sequence"/>
</dbReference>
<name>A0ABT4H2E5_PAEAL</name>
<gene>
    <name evidence="3" type="ORF">M5X12_21700</name>
</gene>
<keyword evidence="4" id="KW-1185">Reference proteome</keyword>
<dbReference type="EMBL" id="JAMDNP010000049">
    <property type="protein sequence ID" value="MCY9763151.1"/>
    <property type="molecule type" value="Genomic_DNA"/>
</dbReference>